<accession>A0A5J4YVM9</accession>
<dbReference type="Proteomes" id="UP000324585">
    <property type="component" value="Unassembled WGS sequence"/>
</dbReference>
<organism evidence="1 2">
    <name type="scientific">Porphyridium purpureum</name>
    <name type="common">Red alga</name>
    <name type="synonym">Porphyridium cruentum</name>
    <dbReference type="NCBI Taxonomy" id="35688"/>
    <lineage>
        <taxon>Eukaryota</taxon>
        <taxon>Rhodophyta</taxon>
        <taxon>Bangiophyceae</taxon>
        <taxon>Porphyridiales</taxon>
        <taxon>Porphyridiaceae</taxon>
        <taxon>Porphyridium</taxon>
    </lineage>
</organism>
<evidence type="ECO:0000313" key="2">
    <source>
        <dbReference type="Proteomes" id="UP000324585"/>
    </source>
</evidence>
<name>A0A5J4YVM9_PORPP</name>
<proteinExistence type="predicted"/>
<dbReference type="AlphaFoldDB" id="A0A5J4YVM9"/>
<gene>
    <name evidence="1" type="ORF">FVE85_3005</name>
</gene>
<reference evidence="2" key="1">
    <citation type="journal article" date="2019" name="Nat. Commun.">
        <title>Expansion of phycobilisome linker gene families in mesophilic red algae.</title>
        <authorList>
            <person name="Lee J."/>
            <person name="Kim D."/>
            <person name="Bhattacharya D."/>
            <person name="Yoon H.S."/>
        </authorList>
    </citation>
    <scope>NUCLEOTIDE SEQUENCE [LARGE SCALE GENOMIC DNA]</scope>
    <source>
        <strain evidence="2">CCMP 1328</strain>
    </source>
</reference>
<dbReference type="EMBL" id="VRMN01000004">
    <property type="protein sequence ID" value="KAA8494764.1"/>
    <property type="molecule type" value="Genomic_DNA"/>
</dbReference>
<comment type="caution">
    <text evidence="1">The sequence shown here is derived from an EMBL/GenBank/DDBJ whole genome shotgun (WGS) entry which is preliminary data.</text>
</comment>
<sequence length="81" mass="9259">MDCLHFGTVPLRTRCTETCIRSLATVAAIPFLPNLLRRQRASVFLCQCDCEFLHAVCTVFQPDVLGRGRTYMSRSLRPHFN</sequence>
<protein>
    <submittedName>
        <fullName evidence="1">Uncharacterized protein</fullName>
    </submittedName>
</protein>
<evidence type="ECO:0000313" key="1">
    <source>
        <dbReference type="EMBL" id="KAA8494764.1"/>
    </source>
</evidence>
<keyword evidence="2" id="KW-1185">Reference proteome</keyword>